<feature type="transmembrane region" description="Helical" evidence="2">
    <location>
        <begin position="106"/>
        <end position="131"/>
    </location>
</feature>
<accession>A0ABR1PLI7</accession>
<feature type="transmembrane region" description="Helical" evidence="2">
    <location>
        <begin position="28"/>
        <end position="48"/>
    </location>
</feature>
<reference evidence="3 4" key="1">
    <citation type="submission" date="2024-02" db="EMBL/GenBank/DDBJ databases">
        <title>De novo assembly and annotation of 12 fungi associated with fruit tree decline syndrome in Ontario, Canada.</title>
        <authorList>
            <person name="Sulman M."/>
            <person name="Ellouze W."/>
            <person name="Ilyukhin E."/>
        </authorList>
    </citation>
    <scope>NUCLEOTIDE SEQUENCE [LARGE SCALE GENOMIC DNA]</scope>
    <source>
        <strain evidence="3 4">M169</strain>
    </source>
</reference>
<evidence type="ECO:0000256" key="1">
    <source>
        <dbReference type="SAM" id="MobiDB-lite"/>
    </source>
</evidence>
<name>A0ABR1PLI7_DIAER</name>
<evidence type="ECO:0000256" key="2">
    <source>
        <dbReference type="SAM" id="Phobius"/>
    </source>
</evidence>
<keyword evidence="2" id="KW-0472">Membrane</keyword>
<protein>
    <submittedName>
        <fullName evidence="3">Uncharacterized protein</fullName>
    </submittedName>
</protein>
<feature type="compositionally biased region" description="Basic and acidic residues" evidence="1">
    <location>
        <begin position="201"/>
        <end position="211"/>
    </location>
</feature>
<evidence type="ECO:0000313" key="3">
    <source>
        <dbReference type="EMBL" id="KAK7739515.1"/>
    </source>
</evidence>
<feature type="compositionally biased region" description="Basic residues" evidence="1">
    <location>
        <begin position="171"/>
        <end position="180"/>
    </location>
</feature>
<comment type="caution">
    <text evidence="3">The sequence shown here is derived from an EMBL/GenBank/DDBJ whole genome shotgun (WGS) entry which is preliminary data.</text>
</comment>
<feature type="transmembrane region" description="Helical" evidence="2">
    <location>
        <begin position="143"/>
        <end position="161"/>
    </location>
</feature>
<feature type="compositionally biased region" description="Basic and acidic residues" evidence="1">
    <location>
        <begin position="294"/>
        <end position="310"/>
    </location>
</feature>
<sequence>MPITTPTEENCQYYGRFMHTLERTEAEGLYWTFFFLVLGALFTASWKYGRVMERIEHLSVESRERQRRLRWLFWYCFLTGVVGMIVVVLEAFVINTLQFCDGEPLISLYWSLWTMIQVGGIIAVWGICLHVRHMVTGKKHPPWALALGTPVLVVAGLGHYFQGKLKRSRAARSIRGRSRSRNPTERGRSEALSEVPTVRGDSTDSKARSNDGDSPTVCGDCNDDFNAKVIGYTKDGDVIIRLASNVRQEFMSRAQGSSGITWDEPIRPSSSREGDIRRKDSMSRGRSMTRAPYKGKERQDSSTFVDLEKGDISAADVSSEKAAGAF</sequence>
<keyword evidence="2" id="KW-0812">Transmembrane</keyword>
<keyword evidence="2" id="KW-1133">Transmembrane helix</keyword>
<feature type="region of interest" description="Disordered" evidence="1">
    <location>
        <begin position="256"/>
        <end position="310"/>
    </location>
</feature>
<keyword evidence="4" id="KW-1185">Reference proteome</keyword>
<feature type="compositionally biased region" description="Basic and acidic residues" evidence="1">
    <location>
        <begin position="264"/>
        <end position="283"/>
    </location>
</feature>
<organism evidence="3 4">
    <name type="scientific">Diaporthe eres</name>
    <name type="common">Phomopsis oblonga</name>
    <dbReference type="NCBI Taxonomy" id="83184"/>
    <lineage>
        <taxon>Eukaryota</taxon>
        <taxon>Fungi</taxon>
        <taxon>Dikarya</taxon>
        <taxon>Ascomycota</taxon>
        <taxon>Pezizomycotina</taxon>
        <taxon>Sordariomycetes</taxon>
        <taxon>Sordariomycetidae</taxon>
        <taxon>Diaporthales</taxon>
        <taxon>Diaporthaceae</taxon>
        <taxon>Diaporthe</taxon>
        <taxon>Diaporthe eres species complex</taxon>
    </lineage>
</organism>
<gene>
    <name evidence="3" type="ORF">SLS63_001860</name>
</gene>
<dbReference type="EMBL" id="JAKNSF020000004">
    <property type="protein sequence ID" value="KAK7739515.1"/>
    <property type="molecule type" value="Genomic_DNA"/>
</dbReference>
<feature type="region of interest" description="Disordered" evidence="1">
    <location>
        <begin position="171"/>
        <end position="218"/>
    </location>
</feature>
<feature type="compositionally biased region" description="Basic and acidic residues" evidence="1">
    <location>
        <begin position="182"/>
        <end position="191"/>
    </location>
</feature>
<evidence type="ECO:0000313" key="4">
    <source>
        <dbReference type="Proteomes" id="UP001430848"/>
    </source>
</evidence>
<feature type="transmembrane region" description="Helical" evidence="2">
    <location>
        <begin position="69"/>
        <end position="94"/>
    </location>
</feature>
<dbReference type="Proteomes" id="UP001430848">
    <property type="component" value="Unassembled WGS sequence"/>
</dbReference>
<proteinExistence type="predicted"/>